<comment type="caution">
    <text evidence="2">The sequence shown here is derived from an EMBL/GenBank/DDBJ whole genome shotgun (WGS) entry which is preliminary data.</text>
</comment>
<reference evidence="2" key="1">
    <citation type="submission" date="2021-04" db="EMBL/GenBank/DDBJ databases">
        <title>Genome based classification of Actinospica acidithermotolerans sp. nov., an actinobacterium isolated from an Indonesian hot spring.</title>
        <authorList>
            <person name="Kusuma A.B."/>
            <person name="Putra K.E."/>
            <person name="Nafisah S."/>
            <person name="Loh J."/>
            <person name="Nouioui I."/>
            <person name="Goodfellow M."/>
        </authorList>
    </citation>
    <scope>NUCLEOTIDE SEQUENCE</scope>
    <source>
        <strain evidence="2">DSM 45618</strain>
    </source>
</reference>
<feature type="compositionally biased region" description="Pro residues" evidence="1">
    <location>
        <begin position="62"/>
        <end position="82"/>
    </location>
</feature>
<name>A0A8J8BE79_9ACTN</name>
<gene>
    <name evidence="2" type="ORF">KGA66_28520</name>
</gene>
<accession>A0A8J8BE79</accession>
<evidence type="ECO:0000313" key="3">
    <source>
        <dbReference type="Proteomes" id="UP000677913"/>
    </source>
</evidence>
<feature type="region of interest" description="Disordered" evidence="1">
    <location>
        <begin position="1"/>
        <end position="21"/>
    </location>
</feature>
<evidence type="ECO:0000313" key="2">
    <source>
        <dbReference type="EMBL" id="MBS2967012.1"/>
    </source>
</evidence>
<feature type="non-terminal residue" evidence="2">
    <location>
        <position position="82"/>
    </location>
</feature>
<proteinExistence type="predicted"/>
<organism evidence="2 3">
    <name type="scientific">Actinocrinis puniceicyclus</name>
    <dbReference type="NCBI Taxonomy" id="977794"/>
    <lineage>
        <taxon>Bacteria</taxon>
        <taxon>Bacillati</taxon>
        <taxon>Actinomycetota</taxon>
        <taxon>Actinomycetes</taxon>
        <taxon>Catenulisporales</taxon>
        <taxon>Actinospicaceae</taxon>
        <taxon>Actinocrinis</taxon>
    </lineage>
</organism>
<dbReference type="Proteomes" id="UP000677913">
    <property type="component" value="Unassembled WGS sequence"/>
</dbReference>
<sequence>MSAMPRSLPGSATRDLPRRRRARRRAAVFGLILAGLLSLPSAAQALTVPLAGAPVSAASAPQPVPAPAVEPAPGPVPSPAPA</sequence>
<evidence type="ECO:0000256" key="1">
    <source>
        <dbReference type="SAM" id="MobiDB-lite"/>
    </source>
</evidence>
<keyword evidence="3" id="KW-1185">Reference proteome</keyword>
<protein>
    <submittedName>
        <fullName evidence="2">Uncharacterized protein</fullName>
    </submittedName>
</protein>
<feature type="region of interest" description="Disordered" evidence="1">
    <location>
        <begin position="55"/>
        <end position="82"/>
    </location>
</feature>
<dbReference type="EMBL" id="JAGSXH010000257">
    <property type="protein sequence ID" value="MBS2967012.1"/>
    <property type="molecule type" value="Genomic_DNA"/>
</dbReference>
<dbReference type="AlphaFoldDB" id="A0A8J8BE79"/>